<proteinExistence type="predicted"/>
<dbReference type="AlphaFoldDB" id="A0A371FBH0"/>
<protein>
    <submittedName>
        <fullName evidence="1">Uncharacterized protein</fullName>
    </submittedName>
</protein>
<name>A0A371FBH0_MUCPR</name>
<gene>
    <name evidence="1" type="ORF">CR513_44456</name>
</gene>
<dbReference type="EMBL" id="QJKJ01009769">
    <property type="protein sequence ID" value="RDX75640.1"/>
    <property type="molecule type" value="Genomic_DNA"/>
</dbReference>
<sequence>MGKLHVIILTNKMVVVGPEPIDFVTKISMVVQKHAPFTSDLVMGPPMTRKSFLALMDESLSGDIQNKAKKKN</sequence>
<accession>A0A371FBH0</accession>
<dbReference type="OrthoDB" id="1417804at2759"/>
<evidence type="ECO:0000313" key="1">
    <source>
        <dbReference type="EMBL" id="RDX75640.1"/>
    </source>
</evidence>
<feature type="non-terminal residue" evidence="1">
    <location>
        <position position="1"/>
    </location>
</feature>
<dbReference type="Proteomes" id="UP000257109">
    <property type="component" value="Unassembled WGS sequence"/>
</dbReference>
<evidence type="ECO:0000313" key="2">
    <source>
        <dbReference type="Proteomes" id="UP000257109"/>
    </source>
</evidence>
<organism evidence="1 2">
    <name type="scientific">Mucuna pruriens</name>
    <name type="common">Velvet bean</name>
    <name type="synonym">Dolichos pruriens</name>
    <dbReference type="NCBI Taxonomy" id="157652"/>
    <lineage>
        <taxon>Eukaryota</taxon>
        <taxon>Viridiplantae</taxon>
        <taxon>Streptophyta</taxon>
        <taxon>Embryophyta</taxon>
        <taxon>Tracheophyta</taxon>
        <taxon>Spermatophyta</taxon>
        <taxon>Magnoliopsida</taxon>
        <taxon>eudicotyledons</taxon>
        <taxon>Gunneridae</taxon>
        <taxon>Pentapetalae</taxon>
        <taxon>rosids</taxon>
        <taxon>fabids</taxon>
        <taxon>Fabales</taxon>
        <taxon>Fabaceae</taxon>
        <taxon>Papilionoideae</taxon>
        <taxon>50 kb inversion clade</taxon>
        <taxon>NPAAA clade</taxon>
        <taxon>indigoferoid/millettioid clade</taxon>
        <taxon>Phaseoleae</taxon>
        <taxon>Mucuna</taxon>
    </lineage>
</organism>
<reference evidence="1" key="1">
    <citation type="submission" date="2018-05" db="EMBL/GenBank/DDBJ databases">
        <title>Draft genome of Mucuna pruriens seed.</title>
        <authorList>
            <person name="Nnadi N.E."/>
            <person name="Vos R."/>
            <person name="Hasami M.H."/>
            <person name="Devisetty U.K."/>
            <person name="Aguiy J.C."/>
        </authorList>
    </citation>
    <scope>NUCLEOTIDE SEQUENCE [LARGE SCALE GENOMIC DNA]</scope>
    <source>
        <strain evidence="1">JCA_2017</strain>
    </source>
</reference>
<keyword evidence="2" id="KW-1185">Reference proteome</keyword>
<comment type="caution">
    <text evidence="1">The sequence shown here is derived from an EMBL/GenBank/DDBJ whole genome shotgun (WGS) entry which is preliminary data.</text>
</comment>